<evidence type="ECO:0000313" key="3">
    <source>
        <dbReference type="Proteomes" id="UP000807850"/>
    </source>
</evidence>
<dbReference type="Pfam" id="PF01809">
    <property type="entry name" value="YidD"/>
    <property type="match status" value="1"/>
</dbReference>
<comment type="function">
    <text evidence="1">Could be involved in insertion of integral membrane proteins into the membrane.</text>
</comment>
<dbReference type="GO" id="GO:0005886">
    <property type="term" value="C:plasma membrane"/>
    <property type="evidence" value="ECO:0007669"/>
    <property type="project" value="UniProtKB-SubCell"/>
</dbReference>
<proteinExistence type="inferred from homology"/>
<dbReference type="SMART" id="SM01234">
    <property type="entry name" value="Haemolytic"/>
    <property type="match status" value="1"/>
</dbReference>
<keyword evidence="1" id="KW-1003">Cell membrane</keyword>
<gene>
    <name evidence="2" type="primary">yidD</name>
    <name evidence="2" type="ORF">HY076_02730</name>
</gene>
<comment type="subcellular location">
    <subcellularLocation>
        <location evidence="1">Cell membrane</location>
        <topology evidence="1">Peripheral membrane protein</topology>
        <orientation evidence="1">Cytoplasmic side</orientation>
    </subcellularLocation>
</comment>
<dbReference type="NCBIfam" id="TIGR00278">
    <property type="entry name" value="membrane protein insertion efficiency factor YidD"/>
    <property type="match status" value="1"/>
</dbReference>
<dbReference type="AlphaFoldDB" id="A0A9D6QLY5"/>
<organism evidence="2 3">
    <name type="scientific">Eiseniibacteriota bacterium</name>
    <dbReference type="NCBI Taxonomy" id="2212470"/>
    <lineage>
        <taxon>Bacteria</taxon>
        <taxon>Candidatus Eiseniibacteriota</taxon>
    </lineage>
</organism>
<dbReference type="PANTHER" id="PTHR33383">
    <property type="entry name" value="MEMBRANE PROTEIN INSERTION EFFICIENCY FACTOR-RELATED"/>
    <property type="match status" value="1"/>
</dbReference>
<dbReference type="Proteomes" id="UP000807850">
    <property type="component" value="Unassembled WGS sequence"/>
</dbReference>
<dbReference type="EMBL" id="JACQAY010000077">
    <property type="protein sequence ID" value="MBI3539168.1"/>
    <property type="molecule type" value="Genomic_DNA"/>
</dbReference>
<dbReference type="HAMAP" id="MF_00386">
    <property type="entry name" value="UPF0161_YidD"/>
    <property type="match status" value="1"/>
</dbReference>
<evidence type="ECO:0000256" key="1">
    <source>
        <dbReference type="HAMAP-Rule" id="MF_00386"/>
    </source>
</evidence>
<evidence type="ECO:0000313" key="2">
    <source>
        <dbReference type="EMBL" id="MBI3539168.1"/>
    </source>
</evidence>
<comment type="similarity">
    <text evidence="1">Belongs to the UPF0161 family.</text>
</comment>
<protein>
    <recommendedName>
        <fullName evidence="1">Putative membrane protein insertion efficiency factor</fullName>
    </recommendedName>
</protein>
<keyword evidence="1" id="KW-0472">Membrane</keyword>
<reference evidence="2" key="1">
    <citation type="submission" date="2020-07" db="EMBL/GenBank/DDBJ databases">
        <title>Huge and variable diversity of episymbiotic CPR bacteria and DPANN archaea in groundwater ecosystems.</title>
        <authorList>
            <person name="He C.Y."/>
            <person name="Keren R."/>
            <person name="Whittaker M."/>
            <person name="Farag I.F."/>
            <person name="Doudna J."/>
            <person name="Cate J.H.D."/>
            <person name="Banfield J.F."/>
        </authorList>
    </citation>
    <scope>NUCLEOTIDE SEQUENCE</scope>
    <source>
        <strain evidence="2">NC_groundwater_928_Pr1_S-0.2um_72_17</strain>
    </source>
</reference>
<dbReference type="PANTHER" id="PTHR33383:SF1">
    <property type="entry name" value="MEMBRANE PROTEIN INSERTION EFFICIENCY FACTOR-RELATED"/>
    <property type="match status" value="1"/>
</dbReference>
<accession>A0A9D6QLY5</accession>
<dbReference type="InterPro" id="IPR002696">
    <property type="entry name" value="Membr_insert_effic_factor_YidD"/>
</dbReference>
<name>A0A9D6QLY5_UNCEI</name>
<sequence>MKRVLAFPVVAYQRLIPIAWRGQCRFAPSCSQYAREAIERHGAFGLWLALRRIARCHPLGGGGYDPVP</sequence>
<comment type="caution">
    <text evidence="2">The sequence shown here is derived from an EMBL/GenBank/DDBJ whole genome shotgun (WGS) entry which is preliminary data.</text>
</comment>